<evidence type="ECO:0000256" key="1">
    <source>
        <dbReference type="SAM" id="MobiDB-lite"/>
    </source>
</evidence>
<name>A0A068RT90_9FUNG</name>
<accession>A0A068RT90</accession>
<keyword evidence="3" id="KW-1185">Reference proteome</keyword>
<dbReference type="VEuPathDB" id="FungiDB:LCOR_03674.1"/>
<gene>
    <name evidence="2" type="ORF">LCOR_03674.1</name>
</gene>
<feature type="region of interest" description="Disordered" evidence="1">
    <location>
        <begin position="30"/>
        <end position="56"/>
    </location>
</feature>
<evidence type="ECO:0000313" key="2">
    <source>
        <dbReference type="EMBL" id="CDH52161.1"/>
    </source>
</evidence>
<dbReference type="EMBL" id="CBTN010000012">
    <property type="protein sequence ID" value="CDH52161.1"/>
    <property type="molecule type" value="Genomic_DNA"/>
</dbReference>
<evidence type="ECO:0000313" key="3">
    <source>
        <dbReference type="Proteomes" id="UP000027586"/>
    </source>
</evidence>
<proteinExistence type="predicted"/>
<sequence>MLTRVLSQRHFALTRTAIWLAPRTYTVASSGTIHHGGGGSSSSSKQFKEHQQDNNTAANVLYNKEGEYILEHHAEEQKRGMATDNHQHQAYRSLSDEDGVVASSGDVFSPTFNTVFDE</sequence>
<dbReference type="AlphaFoldDB" id="A0A068RT90"/>
<protein>
    <submittedName>
        <fullName evidence="2">Uncharacterized protein</fullName>
    </submittedName>
</protein>
<comment type="caution">
    <text evidence="2">The sequence shown here is derived from an EMBL/GenBank/DDBJ whole genome shotgun (WGS) entry which is preliminary data.</text>
</comment>
<dbReference type="OrthoDB" id="2260022at2759"/>
<organism evidence="2 3">
    <name type="scientific">Lichtheimia corymbifera JMRC:FSU:9682</name>
    <dbReference type="NCBI Taxonomy" id="1263082"/>
    <lineage>
        <taxon>Eukaryota</taxon>
        <taxon>Fungi</taxon>
        <taxon>Fungi incertae sedis</taxon>
        <taxon>Mucoromycota</taxon>
        <taxon>Mucoromycotina</taxon>
        <taxon>Mucoromycetes</taxon>
        <taxon>Mucorales</taxon>
        <taxon>Lichtheimiaceae</taxon>
        <taxon>Lichtheimia</taxon>
    </lineage>
</organism>
<dbReference type="Proteomes" id="UP000027586">
    <property type="component" value="Unassembled WGS sequence"/>
</dbReference>
<reference evidence="2" key="1">
    <citation type="submission" date="2013-08" db="EMBL/GenBank/DDBJ databases">
        <title>Gene expansion shapes genome architecture in the human pathogen Lichtheimia corymbifera: an evolutionary genomics analysis in the ancient terrestrial Mucorales (Mucoromycotina).</title>
        <authorList>
            <person name="Schwartze V.U."/>
            <person name="Winter S."/>
            <person name="Shelest E."/>
            <person name="Marcet-Houben M."/>
            <person name="Horn F."/>
            <person name="Wehner S."/>
            <person name="Hoffmann K."/>
            <person name="Riege K."/>
            <person name="Sammeth M."/>
            <person name="Nowrousian M."/>
            <person name="Valiante V."/>
            <person name="Linde J."/>
            <person name="Jacobsen I.D."/>
            <person name="Marz M."/>
            <person name="Brakhage A.A."/>
            <person name="Gabaldon T."/>
            <person name="Bocker S."/>
            <person name="Voigt K."/>
        </authorList>
    </citation>
    <scope>NUCLEOTIDE SEQUENCE [LARGE SCALE GENOMIC DNA]</scope>
    <source>
        <strain evidence="2">FSU 9682</strain>
    </source>
</reference>